<gene>
    <name evidence="2" type="ORF">HJG44_08390</name>
</gene>
<comment type="caution">
    <text evidence="2">The sequence shown here is derived from an EMBL/GenBank/DDBJ whole genome shotgun (WGS) entry which is preliminary data.</text>
</comment>
<reference evidence="2 3" key="1">
    <citation type="submission" date="2020-04" db="EMBL/GenBank/DDBJ databases">
        <title>Enterovirga sp. isolate from soil.</title>
        <authorList>
            <person name="Chea S."/>
            <person name="Kim D.-U."/>
        </authorList>
    </citation>
    <scope>NUCLEOTIDE SEQUENCE [LARGE SCALE GENOMIC DNA]</scope>
    <source>
        <strain evidence="2 3">DB1703</strain>
    </source>
</reference>
<dbReference type="EMBL" id="JABEPP010000002">
    <property type="protein sequence ID" value="NNM72410.1"/>
    <property type="molecule type" value="Genomic_DNA"/>
</dbReference>
<feature type="compositionally biased region" description="Low complexity" evidence="1">
    <location>
        <begin position="138"/>
        <end position="153"/>
    </location>
</feature>
<keyword evidence="3" id="KW-1185">Reference proteome</keyword>
<proteinExistence type="predicted"/>
<feature type="compositionally biased region" description="Basic and acidic residues" evidence="1">
    <location>
        <begin position="116"/>
        <end position="137"/>
    </location>
</feature>
<protein>
    <submittedName>
        <fullName evidence="2">Uncharacterized protein</fullName>
    </submittedName>
</protein>
<dbReference type="AlphaFoldDB" id="A0A849I8L3"/>
<evidence type="ECO:0000313" key="3">
    <source>
        <dbReference type="Proteomes" id="UP000564885"/>
    </source>
</evidence>
<evidence type="ECO:0000256" key="1">
    <source>
        <dbReference type="SAM" id="MobiDB-lite"/>
    </source>
</evidence>
<organism evidence="2 3">
    <name type="scientific">Enterovirga aerilata</name>
    <dbReference type="NCBI Taxonomy" id="2730920"/>
    <lineage>
        <taxon>Bacteria</taxon>
        <taxon>Pseudomonadati</taxon>
        <taxon>Pseudomonadota</taxon>
        <taxon>Alphaproteobacteria</taxon>
        <taxon>Hyphomicrobiales</taxon>
        <taxon>Methylobacteriaceae</taxon>
        <taxon>Enterovirga</taxon>
    </lineage>
</organism>
<sequence length="164" mass="17970">MASVCLSPAAQAASLFDAIGAIFGADPEPPRAYQPRQRGWYDEGEALDVTVRPRRHQPRRERRVIRKEKPVSVPAANLDPAKNPNWYLEDPTLRRGDIVVLAGEVLVFEGSGRGPHAREDFTSLDRSRLSKAERERVGAMAGLPPVPAPLAGARNKTATVADER</sequence>
<accession>A0A849I8L3</accession>
<dbReference type="Proteomes" id="UP000564885">
    <property type="component" value="Unassembled WGS sequence"/>
</dbReference>
<name>A0A849I8L3_9HYPH</name>
<evidence type="ECO:0000313" key="2">
    <source>
        <dbReference type="EMBL" id="NNM72410.1"/>
    </source>
</evidence>
<feature type="region of interest" description="Disordered" evidence="1">
    <location>
        <begin position="112"/>
        <end position="164"/>
    </location>
</feature>
<dbReference type="RefSeq" id="WP_171217883.1">
    <property type="nucleotide sequence ID" value="NZ_JABEPP010000002.1"/>
</dbReference>